<protein>
    <submittedName>
        <fullName evidence="1">Uncharacterized protein</fullName>
    </submittedName>
</protein>
<keyword evidence="2" id="KW-1185">Reference proteome</keyword>
<reference evidence="1 2" key="1">
    <citation type="submission" date="2013-09" db="EMBL/GenBank/DDBJ databases">
        <title>Genome sequencing of Phaeobacter antarcticus sp. nov. SM1211.</title>
        <authorList>
            <person name="Zhang X.-Y."/>
            <person name="Liu C."/>
            <person name="Chen X.-L."/>
            <person name="Xie B.-B."/>
            <person name="Qin Q.-L."/>
            <person name="Rong J.-C."/>
            <person name="Zhang Y.-Z."/>
        </authorList>
    </citation>
    <scope>NUCLEOTIDE SEQUENCE [LARGE SCALE GENOMIC DNA]</scope>
    <source>
        <strain evidence="1 2">SM1211</strain>
    </source>
</reference>
<comment type="caution">
    <text evidence="1">The sequence shown here is derived from an EMBL/GenBank/DDBJ whole genome shotgun (WGS) entry which is preliminary data.</text>
</comment>
<dbReference type="EMBL" id="AWWI01000015">
    <property type="protein sequence ID" value="PIL22152.1"/>
    <property type="molecule type" value="Genomic_DNA"/>
</dbReference>
<evidence type="ECO:0000313" key="1">
    <source>
        <dbReference type="EMBL" id="PIL22152.1"/>
    </source>
</evidence>
<accession>A0A2G8RKX0</accession>
<sequence length="53" mass="6311">MLAKDYDDAMRRRLTTLMMLHGASDLRHIAISEWKSSVRRLEDLEDIIWPKIL</sequence>
<gene>
    <name evidence="1" type="ORF">P775_00695</name>
</gene>
<proteinExistence type="predicted"/>
<evidence type="ECO:0000313" key="2">
    <source>
        <dbReference type="Proteomes" id="UP000231259"/>
    </source>
</evidence>
<name>A0A2G8RKX0_9RHOB</name>
<organism evidence="1 2">
    <name type="scientific">Puniceibacterium antarcticum</name>
    <dbReference type="NCBI Taxonomy" id="1206336"/>
    <lineage>
        <taxon>Bacteria</taxon>
        <taxon>Pseudomonadati</taxon>
        <taxon>Pseudomonadota</taxon>
        <taxon>Alphaproteobacteria</taxon>
        <taxon>Rhodobacterales</taxon>
        <taxon>Paracoccaceae</taxon>
        <taxon>Puniceibacterium</taxon>
    </lineage>
</organism>
<dbReference type="RefSeq" id="WP_218967591.1">
    <property type="nucleotide sequence ID" value="NZ_AWWI01000015.1"/>
</dbReference>
<dbReference type="Proteomes" id="UP000231259">
    <property type="component" value="Unassembled WGS sequence"/>
</dbReference>
<dbReference type="AlphaFoldDB" id="A0A2G8RKX0"/>